<name>A0ABS0BUG6_9PSED</name>
<dbReference type="EMBL" id="JACOPX010000045">
    <property type="protein sequence ID" value="MBF6037242.1"/>
    <property type="molecule type" value="Genomic_DNA"/>
</dbReference>
<comment type="caution">
    <text evidence="1">The sequence shown here is derived from an EMBL/GenBank/DDBJ whole genome shotgun (WGS) entry which is preliminary data.</text>
</comment>
<organism evidence="1 2">
    <name type="scientific">Pseudomonas neuropathica</name>
    <dbReference type="NCBI Taxonomy" id="2730425"/>
    <lineage>
        <taxon>Bacteria</taxon>
        <taxon>Pseudomonadati</taxon>
        <taxon>Pseudomonadota</taxon>
        <taxon>Gammaproteobacteria</taxon>
        <taxon>Pseudomonadales</taxon>
        <taxon>Pseudomonadaceae</taxon>
        <taxon>Pseudomonas</taxon>
    </lineage>
</organism>
<evidence type="ECO:0000313" key="1">
    <source>
        <dbReference type="EMBL" id="MBF6037242.1"/>
    </source>
</evidence>
<proteinExistence type="predicted"/>
<accession>A0ABS0BUG6</accession>
<reference evidence="1 2" key="1">
    <citation type="submission" date="2020-08" db="EMBL/GenBank/DDBJ databases">
        <title>Description of novel Pseudomonas species.</title>
        <authorList>
            <person name="Duman M."/>
            <person name="Mulet M."/>
            <person name="Altun S."/>
            <person name="Saticioglu I.B."/>
            <person name="Lalucat J."/>
            <person name="Garcia-Valdes E."/>
        </authorList>
    </citation>
    <scope>NUCLEOTIDE SEQUENCE [LARGE SCALE GENOMIC DNA]</scope>
    <source>
        <strain evidence="1 2">P155</strain>
    </source>
</reference>
<protein>
    <submittedName>
        <fullName evidence="1">Uncharacterized protein</fullName>
    </submittedName>
</protein>
<gene>
    <name evidence="1" type="ORF">H8F23_28690</name>
</gene>
<keyword evidence="2" id="KW-1185">Reference proteome</keyword>
<evidence type="ECO:0000313" key="2">
    <source>
        <dbReference type="Proteomes" id="UP000722111"/>
    </source>
</evidence>
<sequence length="82" mass="8925">MNKPVWFCRKIGEDGVIVICADQIVGEGLMGYRQSIHPLQLDNVRDPRGCFMSVIAEMSEIMGRVSAQPQPASRACAFGGGQ</sequence>
<dbReference type="Proteomes" id="UP000722111">
    <property type="component" value="Unassembled WGS sequence"/>
</dbReference>
<dbReference type="RefSeq" id="WP_194936577.1">
    <property type="nucleotide sequence ID" value="NZ_JACOPX010000045.1"/>
</dbReference>